<dbReference type="InterPro" id="IPR011333">
    <property type="entry name" value="SKP1/BTB/POZ_sf"/>
</dbReference>
<dbReference type="EMBL" id="PDNA01000278">
    <property type="protein sequence ID" value="PGG99083.1"/>
    <property type="molecule type" value="Genomic_DNA"/>
</dbReference>
<accession>A0A2B7WI75</accession>
<keyword evidence="2" id="KW-1185">Reference proteome</keyword>
<evidence type="ECO:0000313" key="2">
    <source>
        <dbReference type="Proteomes" id="UP000224634"/>
    </source>
</evidence>
<reference evidence="1 2" key="1">
    <citation type="submission" date="2017-10" db="EMBL/GenBank/DDBJ databases">
        <title>Comparative genomics in systemic dimorphic fungi from Ajellomycetaceae.</title>
        <authorList>
            <person name="Munoz J.F."/>
            <person name="Mcewen J.G."/>
            <person name="Clay O.K."/>
            <person name="Cuomo C.A."/>
        </authorList>
    </citation>
    <scope>NUCLEOTIDE SEQUENCE [LARGE SCALE GENOMIC DNA]</scope>
    <source>
        <strain evidence="1 2">UAMH7299</strain>
    </source>
</reference>
<proteinExistence type="predicted"/>
<dbReference type="AlphaFoldDB" id="A0A2B7WI75"/>
<dbReference type="OrthoDB" id="4201710at2759"/>
<protein>
    <recommendedName>
        <fullName evidence="3">BTB domain-containing protein</fullName>
    </recommendedName>
</protein>
<organism evidence="1 2">
    <name type="scientific">Polytolypa hystricis (strain UAMH7299)</name>
    <dbReference type="NCBI Taxonomy" id="1447883"/>
    <lineage>
        <taxon>Eukaryota</taxon>
        <taxon>Fungi</taxon>
        <taxon>Dikarya</taxon>
        <taxon>Ascomycota</taxon>
        <taxon>Pezizomycotina</taxon>
        <taxon>Eurotiomycetes</taxon>
        <taxon>Eurotiomycetidae</taxon>
        <taxon>Onygenales</taxon>
        <taxon>Onygenales incertae sedis</taxon>
        <taxon>Polytolypa</taxon>
    </lineage>
</organism>
<name>A0A2B7WI75_POLH7</name>
<dbReference type="Gene3D" id="3.30.710.10">
    <property type="entry name" value="Potassium Channel Kv1.1, Chain A"/>
    <property type="match status" value="1"/>
</dbReference>
<comment type="caution">
    <text evidence="1">The sequence shown here is derived from an EMBL/GenBank/DDBJ whole genome shotgun (WGS) entry which is preliminary data.</text>
</comment>
<dbReference type="STRING" id="1447883.A0A2B7WI75"/>
<evidence type="ECO:0000313" key="1">
    <source>
        <dbReference type="EMBL" id="PGG99083.1"/>
    </source>
</evidence>
<dbReference type="SUPFAM" id="SSF54695">
    <property type="entry name" value="POZ domain"/>
    <property type="match status" value="1"/>
</dbReference>
<evidence type="ECO:0008006" key="3">
    <source>
        <dbReference type="Google" id="ProtNLM"/>
    </source>
</evidence>
<gene>
    <name evidence="1" type="ORF">AJ80_09415</name>
</gene>
<sequence length="271" mass="31277">MDNAKQHIAIDIAKQGDLIVKIFEYMDSPCKSHTANDTPRQSASFRVEKSKLVESSRYFDTMLNGRWSESGSDTIVLHGDTIKSMGAWFCCFHSLYLDSLPFRINIADIRNVVLVGERYGFKPEILHWQFNKWWEVVSLDTVDDFHKPLLPSYYFSHAKSFKDLTKSLVYRSNGYITHEHPTSPHQTKLPARLIPQLNSIKHELLRELHRGLFGPTEDLIVMSRSCVNIIVSPYLSELQQVNVKLSDLHFPRNINRNLNALAKFNWADVLS</sequence>
<dbReference type="Proteomes" id="UP000224634">
    <property type="component" value="Unassembled WGS sequence"/>
</dbReference>